<evidence type="ECO:0000259" key="4">
    <source>
        <dbReference type="PROSITE" id="PS50853"/>
    </source>
</evidence>
<feature type="region of interest" description="Disordered" evidence="2">
    <location>
        <begin position="1725"/>
        <end position="1760"/>
    </location>
</feature>
<evidence type="ECO:0000313" key="6">
    <source>
        <dbReference type="Proteomes" id="UP000004893"/>
    </source>
</evidence>
<dbReference type="SUPFAM" id="SSF69318">
    <property type="entry name" value="Integrin alpha N-terminal domain"/>
    <property type="match status" value="1"/>
</dbReference>
<keyword evidence="3" id="KW-0812">Transmembrane</keyword>
<dbReference type="InterPro" id="IPR028994">
    <property type="entry name" value="Integrin_alpha_N"/>
</dbReference>
<dbReference type="Gene3D" id="2.60.40.4270">
    <property type="entry name" value="Listeria-Bacteroides repeat domain"/>
    <property type="match status" value="3"/>
</dbReference>
<dbReference type="InterPro" id="IPR003961">
    <property type="entry name" value="FN3_dom"/>
</dbReference>
<dbReference type="InterPro" id="IPR013378">
    <property type="entry name" value="InlB-like_B-rpt"/>
</dbReference>
<dbReference type="InterPro" id="IPR036116">
    <property type="entry name" value="FN3_sf"/>
</dbReference>
<evidence type="ECO:0000256" key="1">
    <source>
        <dbReference type="ARBA" id="ARBA00004196"/>
    </source>
</evidence>
<dbReference type="SUPFAM" id="SSF49265">
    <property type="entry name" value="Fibronectin type III"/>
    <property type="match status" value="1"/>
</dbReference>
<reference evidence="5" key="2">
    <citation type="submission" date="2013-06" db="EMBL/GenBank/DDBJ databases">
        <title>Draft genome sequence of Clostridium hylemonae (DSM 15053).</title>
        <authorList>
            <person name="Sudarsanam P."/>
            <person name="Ley R."/>
            <person name="Guruge J."/>
            <person name="Turnbaugh P.J."/>
            <person name="Mahowald M."/>
            <person name="Liep D."/>
            <person name="Gordon J."/>
        </authorList>
    </citation>
    <scope>NUCLEOTIDE SEQUENCE</scope>
    <source>
        <strain evidence="5">DSM 15053</strain>
    </source>
</reference>
<dbReference type="NCBIfam" id="TIGR02543">
    <property type="entry name" value="List_Bact_rpt"/>
    <property type="match status" value="1"/>
</dbReference>
<feature type="domain" description="Fibronectin type-III" evidence="4">
    <location>
        <begin position="968"/>
        <end position="1064"/>
    </location>
</feature>
<evidence type="ECO:0000256" key="3">
    <source>
        <dbReference type="SAM" id="Phobius"/>
    </source>
</evidence>
<evidence type="ECO:0000256" key="2">
    <source>
        <dbReference type="SAM" id="MobiDB-lite"/>
    </source>
</evidence>
<evidence type="ECO:0000313" key="5">
    <source>
        <dbReference type="EMBL" id="EEG72884.1"/>
    </source>
</evidence>
<reference evidence="5" key="1">
    <citation type="submission" date="2009-02" db="EMBL/GenBank/DDBJ databases">
        <authorList>
            <person name="Fulton L."/>
            <person name="Clifton S."/>
            <person name="Fulton B."/>
            <person name="Xu J."/>
            <person name="Minx P."/>
            <person name="Pepin K.H."/>
            <person name="Johnson M."/>
            <person name="Bhonagiri V."/>
            <person name="Nash W.E."/>
            <person name="Mardis E.R."/>
            <person name="Wilson R.K."/>
        </authorList>
    </citation>
    <scope>NUCLEOTIDE SEQUENCE [LARGE SCALE GENOMIC DNA]</scope>
    <source>
        <strain evidence="5">DSM 15053</strain>
    </source>
</reference>
<comment type="subcellular location">
    <subcellularLocation>
        <location evidence="1">Cell envelope</location>
    </subcellularLocation>
</comment>
<comment type="caution">
    <text evidence="5">The sequence shown here is derived from an EMBL/GenBank/DDBJ whole genome shotgun (WGS) entry which is preliminary data.</text>
</comment>
<dbReference type="EMBL" id="ABYI02000034">
    <property type="protein sequence ID" value="EEG72884.1"/>
    <property type="molecule type" value="Genomic_DNA"/>
</dbReference>
<dbReference type="GO" id="GO:0030313">
    <property type="term" value="C:cell envelope"/>
    <property type="evidence" value="ECO:0007669"/>
    <property type="project" value="UniProtKB-SubCell"/>
</dbReference>
<keyword evidence="3" id="KW-1133">Transmembrane helix</keyword>
<gene>
    <name evidence="5" type="ORF">CLOHYLEM_06906</name>
</gene>
<feature type="transmembrane region" description="Helical" evidence="3">
    <location>
        <begin position="1769"/>
        <end position="1786"/>
    </location>
</feature>
<keyword evidence="3" id="KW-0472">Membrane</keyword>
<dbReference type="PROSITE" id="PS50853">
    <property type="entry name" value="FN3"/>
    <property type="match status" value="1"/>
</dbReference>
<dbReference type="InterPro" id="IPR042229">
    <property type="entry name" value="Listeria/Bacterioides_rpt_sf"/>
</dbReference>
<dbReference type="CDD" id="cd00063">
    <property type="entry name" value="FN3"/>
    <property type="match status" value="1"/>
</dbReference>
<organism evidence="5 6">
    <name type="scientific">[Clostridium] hylemonae DSM 15053</name>
    <dbReference type="NCBI Taxonomy" id="553973"/>
    <lineage>
        <taxon>Bacteria</taxon>
        <taxon>Bacillati</taxon>
        <taxon>Bacillota</taxon>
        <taxon>Clostridia</taxon>
        <taxon>Lachnospirales</taxon>
        <taxon>Lachnospiraceae</taxon>
    </lineage>
</organism>
<dbReference type="eggNOG" id="COG4886">
    <property type="taxonomic scope" value="Bacteria"/>
</dbReference>
<dbReference type="SMART" id="SM00060">
    <property type="entry name" value="FN3"/>
    <property type="match status" value="1"/>
</dbReference>
<feature type="compositionally biased region" description="Gly residues" evidence="2">
    <location>
        <begin position="1747"/>
        <end position="1757"/>
    </location>
</feature>
<dbReference type="Gene3D" id="2.60.40.10">
    <property type="entry name" value="Immunoglobulins"/>
    <property type="match status" value="2"/>
</dbReference>
<keyword evidence="6" id="KW-1185">Reference proteome</keyword>
<dbReference type="Proteomes" id="UP000004893">
    <property type="component" value="Unassembled WGS sequence"/>
</dbReference>
<dbReference type="Pfam" id="PF09479">
    <property type="entry name" value="Flg_new"/>
    <property type="match status" value="4"/>
</dbReference>
<protein>
    <submittedName>
        <fullName evidence="5">Repeat protein</fullName>
    </submittedName>
</protein>
<dbReference type="InterPro" id="IPR013783">
    <property type="entry name" value="Ig-like_fold"/>
</dbReference>
<proteinExistence type="predicted"/>
<feature type="compositionally biased region" description="Low complexity" evidence="2">
    <location>
        <begin position="49"/>
        <end position="60"/>
    </location>
</feature>
<dbReference type="OrthoDB" id="9801679at2"/>
<sequence length="1793" mass="196247">MEGEMIGMRRIKGKIAAFMAVLVMVSMLVSLPGPVSYAAPENTEDKEAQAASESSNAAAADNRHDALSQEAYKEFGLPAGTIEEYTSDEHPLENYEPAPKSWLYMSYMNKTSKNNGQFAVLDSMKALTEKNATLTDKNQKVTGNLDASPIVPYTDNAAASGSGSRIVGKNAVALADGMNDSTIVEMNLYYRETGTFSKTYESGFFFQTMKRQKNGAYLPLTSQNYDIKGGTAFKKLGSRAAAALTAMTAVDLDGDGVDELAVYTPYFTGPSITIFKQKSEKDRMTLEKIGEIPLKDLNTDSDAWQFDQGYGGENFPVVGLSTSSLAGAKEHLIITACCPASVANHSNVSALAIYSMDGGTLKKEYTADMEFVELIKDIPTPYVYRYASAVQADVDGDGQDEIVLAGYNNGRDGYYLNMLTYDKGKYKKVNNTAFKISVSGDTSDITARQHFGMSEAVTLQAAKLNEKDDSDYIFLAGHVLKFKQGDTGDSLEDGEFDVVKSMDLSANKWGDFHFVSSAAVGRFAKDKGGSEQIAVVWQSYSKKDDVTMNISWLWADGTSVKQYNTNEKYLYERGALGYGSSIILCPVSDVNSAAYYQYEGKDFGWSAPQALAAIPAMPYWGELGAGGTPTVSFSVSRERTTGARGDVSLQGGFMAGFDAAAGAGLVGNGLAGGAGFDLEGLIGLAYEFSKTHTKGQERTITADAGRDSAVILSIPIVTYHYKRYLPESKVTQQALDKIIKETGVAPYYENDPSRLIKAGDVIPAGWYSADTVIQFDEVYSSMYVDDYNKLCDKYSTASIPIEKIDMSELYSSDYRKGDPSTYPSQKEEIKSIGGKSAVVGPMAVKSNGGTVEMAFTQESALTSDFAFHLSVDGDIYGQAKGKFCLFANIEVEGKFGAAGVFDLQAGNVSVTTKGEGIKAQLVGPPTEKNFYSYEASLVAWNAAWGKDKKDTLLMVGPLADARKDIPLPPENPYVYEAGTDMALLGWDNSADNGLRQAEKYRVYQDTGGSHKTLVGEADRKENLFVVSGLTPGKDYTFYFTGVGAAPDSLESEYSMPLEVTTKTADSRIHIPADQPEDAYVKVGESAVFSVQNLTPPEGYELHYQWYEYIPDADTHMGDWQVAADNQISDTLTIDNVTAEMDNNKYRLEVQLRKKVPIGNAVTEETVYSRAASLHIGDDSRPSCEITSLTRDKGGADERELKPLKGTYYIAAGQMDKPVSIEASVKEKGGGAVTSGTVTFMYRKDGGTPQPLGGSLLLDGSGIAGTTWTPSEEGRYEFAAVYESDGGTQLVMSAPSVVRAGNLKDSFYLVRYVTDGGTKPPENPYGISRTAGSTPLADASRDYYTFQGWYTKASGEGTKIEELNPEQIARELGGNGIVYTLYAYWEPIQYSIVYEHGHVTGTVQNPNPDSYTIQQYYDLKDPVLPGYEFKGWYEEPSYSTKVFSLPLGGESKDAAGSSTLYAKWEEQEYPIRYILNGFPLLTGPDTYKVTDLPLNLPNPEEPDAEKWRMKQNVPVNNGMQGEKRYVYKEWKDTQGNPITAIPEGTTGEFIVEAGYEREFTAVYLNEIGGEMQSGWYHIYYLHASSFPLTVPGQDDIHKKGFIFDGWYRKYNSTTGEYEDKREYMTYDENVNNVMLYAKWVDDPNQVIVKYHLNYGGSTDYYLPADTYTVKGDTVDRPDDPERDGYTFTGWYLDKACTTEWDFGDKVPDDYENRTLVLYAGWEKNKGSDDTPGGGTVTPGNNGARPGAHTGGKNGGAGQAGARTGDTALPVMWGGIIMISAVVLFIILRRRKQDK</sequence>
<feature type="region of interest" description="Disordered" evidence="2">
    <location>
        <begin position="42"/>
        <end position="64"/>
    </location>
</feature>
<dbReference type="HOGENOM" id="CLU_238268_0_0_9"/>
<name>C0C491_9FIRM</name>
<dbReference type="STRING" id="553973.CLOHYLEM_06906"/>
<accession>C0C491</accession>